<dbReference type="InterPro" id="IPR020846">
    <property type="entry name" value="MFS_dom"/>
</dbReference>
<dbReference type="OrthoDB" id="10021397at2759"/>
<feature type="region of interest" description="Disordered" evidence="8">
    <location>
        <begin position="539"/>
        <end position="565"/>
    </location>
</feature>
<dbReference type="Gene3D" id="1.20.1250.20">
    <property type="entry name" value="MFS general substrate transporter like domains"/>
    <property type="match status" value="1"/>
</dbReference>
<keyword evidence="12" id="KW-1185">Reference proteome</keyword>
<protein>
    <recommendedName>
        <fullName evidence="10">Major facilitator superfamily (MFS) profile domain-containing protein</fullName>
    </recommendedName>
</protein>
<dbReference type="PANTHER" id="PTHR23501:SF187">
    <property type="entry name" value="MAJOR FACILITATOR SUPERFAMILY (MFS) PROFILE DOMAIN-CONTAINING PROTEIN"/>
    <property type="match status" value="1"/>
</dbReference>
<keyword evidence="4 9" id="KW-0812">Transmembrane</keyword>
<organism evidence="11 12">
    <name type="scientific">Emergomyces africanus</name>
    <dbReference type="NCBI Taxonomy" id="1955775"/>
    <lineage>
        <taxon>Eukaryota</taxon>
        <taxon>Fungi</taxon>
        <taxon>Dikarya</taxon>
        <taxon>Ascomycota</taxon>
        <taxon>Pezizomycotina</taxon>
        <taxon>Eurotiomycetes</taxon>
        <taxon>Eurotiomycetidae</taxon>
        <taxon>Onygenales</taxon>
        <taxon>Ajellomycetaceae</taxon>
        <taxon>Emergomyces</taxon>
    </lineage>
</organism>
<dbReference type="PROSITE" id="PS50850">
    <property type="entry name" value="MFS"/>
    <property type="match status" value="1"/>
</dbReference>
<feature type="region of interest" description="Disordered" evidence="8">
    <location>
        <begin position="7"/>
        <end position="26"/>
    </location>
</feature>
<dbReference type="GO" id="GO:0005886">
    <property type="term" value="C:plasma membrane"/>
    <property type="evidence" value="ECO:0007669"/>
    <property type="project" value="TreeGrafter"/>
</dbReference>
<comment type="subcellular location">
    <subcellularLocation>
        <location evidence="1">Membrane</location>
        <topology evidence="1">Multi-pass membrane protein</topology>
    </subcellularLocation>
</comment>
<feature type="transmembrane region" description="Helical" evidence="9">
    <location>
        <begin position="390"/>
        <end position="414"/>
    </location>
</feature>
<evidence type="ECO:0000256" key="3">
    <source>
        <dbReference type="ARBA" id="ARBA00022448"/>
    </source>
</evidence>
<keyword evidence="5 9" id="KW-1133">Transmembrane helix</keyword>
<feature type="transmembrane region" description="Helical" evidence="9">
    <location>
        <begin position="506"/>
        <end position="524"/>
    </location>
</feature>
<dbReference type="InterPro" id="IPR011701">
    <property type="entry name" value="MFS"/>
</dbReference>
<feature type="transmembrane region" description="Helical" evidence="9">
    <location>
        <begin position="435"/>
        <end position="453"/>
    </location>
</feature>
<keyword evidence="7" id="KW-0325">Glycoprotein</keyword>
<evidence type="ECO:0000256" key="5">
    <source>
        <dbReference type="ARBA" id="ARBA00022989"/>
    </source>
</evidence>
<keyword evidence="3" id="KW-0813">Transport</keyword>
<dbReference type="SUPFAM" id="SSF103473">
    <property type="entry name" value="MFS general substrate transporter"/>
    <property type="match status" value="1"/>
</dbReference>
<evidence type="ECO:0000256" key="8">
    <source>
        <dbReference type="SAM" id="MobiDB-lite"/>
    </source>
</evidence>
<evidence type="ECO:0000256" key="1">
    <source>
        <dbReference type="ARBA" id="ARBA00004141"/>
    </source>
</evidence>
<feature type="transmembrane region" description="Helical" evidence="9">
    <location>
        <begin position="259"/>
        <end position="278"/>
    </location>
</feature>
<evidence type="ECO:0000256" key="6">
    <source>
        <dbReference type="ARBA" id="ARBA00023136"/>
    </source>
</evidence>
<dbReference type="Pfam" id="PF07690">
    <property type="entry name" value="MFS_1"/>
    <property type="match status" value="1"/>
</dbReference>
<feature type="transmembrane region" description="Helical" evidence="9">
    <location>
        <begin position="35"/>
        <end position="60"/>
    </location>
</feature>
<feature type="domain" description="Major facilitator superfamily (MFS) profile" evidence="10">
    <location>
        <begin position="38"/>
        <end position="526"/>
    </location>
</feature>
<dbReference type="Proteomes" id="UP000091918">
    <property type="component" value="Unassembled WGS sequence"/>
</dbReference>
<name>A0A1B7NVP9_9EURO</name>
<feature type="transmembrane region" description="Helical" evidence="9">
    <location>
        <begin position="299"/>
        <end position="323"/>
    </location>
</feature>
<dbReference type="InterPro" id="IPR036259">
    <property type="entry name" value="MFS_trans_sf"/>
</dbReference>
<comment type="caution">
    <text evidence="11">The sequence shown here is derived from an EMBL/GenBank/DDBJ whole genome shotgun (WGS) entry which is preliminary data.</text>
</comment>
<feature type="transmembrane region" description="Helical" evidence="9">
    <location>
        <begin position="161"/>
        <end position="184"/>
    </location>
</feature>
<feature type="transmembrane region" description="Helical" evidence="9">
    <location>
        <begin position="104"/>
        <end position="128"/>
    </location>
</feature>
<dbReference type="Gene3D" id="1.20.1720.10">
    <property type="entry name" value="Multidrug resistance protein D"/>
    <property type="match status" value="1"/>
</dbReference>
<feature type="transmembrane region" description="Helical" evidence="9">
    <location>
        <begin position="190"/>
        <end position="210"/>
    </location>
</feature>
<evidence type="ECO:0000259" key="10">
    <source>
        <dbReference type="PROSITE" id="PS50850"/>
    </source>
</evidence>
<comment type="similarity">
    <text evidence="2">Belongs to the major facilitator superfamily.</text>
</comment>
<accession>A0A1B7NVP9</accession>
<evidence type="ECO:0000256" key="2">
    <source>
        <dbReference type="ARBA" id="ARBA00008335"/>
    </source>
</evidence>
<sequence>MAELLEFPANPNSEEGKSPSPPPPPTLKQAHKIRFWGTFVALCILAFISALDVAIITTAFPKITSEIGGATHYVWIANSFVVASSVLQPMFGQLANAFGRRIPLITSTVLFILGSGIAGGATNVAMLISGRTIQGAGAGGVYVLLDIVCCDLVPLRERGKYLGLMFSWSGVAAALGPVAGGALAEANWRWIFYLNIPICGVALAAILLFMRVKAGGAAQLDVKSRIQQVDHLGNLIFIPSMVSLLIGLVMGGVQYPWSSWRIILPIVLGSIGWIAFHIQQLFTSVPSVPARLFSNRTSATAYILTFLSSVIVQAISYFLPVYFQAVKGTTILRSGVYFLPFAIGTLVSAVVSGVLLSKFGAYRPLHAAAFFLSAIGFGLFTVLDQHTSDVAWAFFELIAGAGAGTVMSVLLPAIMAALPESDVASSSATYSFVRTFGYIWGVTIPGIIFNAVFNQNLSRISSQNLQNQLKDGAAYSFASQAHDIRDKLPEGVWDQAVGVYTAALRTIWWVGLGISIASFFAVAAERGLELRKELETEYGIDDQGKKDDGMQASGEDPTIIESEKP</sequence>
<dbReference type="PRINTS" id="PR01036">
    <property type="entry name" value="TCRTETB"/>
</dbReference>
<gene>
    <name evidence="11" type="ORF">ACJ72_04805</name>
</gene>
<dbReference type="PANTHER" id="PTHR23501">
    <property type="entry name" value="MAJOR FACILITATOR SUPERFAMILY"/>
    <property type="match status" value="1"/>
</dbReference>
<evidence type="ECO:0000256" key="4">
    <source>
        <dbReference type="ARBA" id="ARBA00022692"/>
    </source>
</evidence>
<dbReference type="FunFam" id="1.20.1250.20:FF:000484">
    <property type="entry name" value="MFS general substrate transporter"/>
    <property type="match status" value="1"/>
</dbReference>
<evidence type="ECO:0000313" key="12">
    <source>
        <dbReference type="Proteomes" id="UP000091918"/>
    </source>
</evidence>
<dbReference type="AlphaFoldDB" id="A0A1B7NVP9"/>
<feature type="transmembrane region" description="Helical" evidence="9">
    <location>
        <begin position="335"/>
        <end position="356"/>
    </location>
</feature>
<dbReference type="EMBL" id="LGUA01000602">
    <property type="protein sequence ID" value="OAX80858.1"/>
    <property type="molecule type" value="Genomic_DNA"/>
</dbReference>
<evidence type="ECO:0000313" key="11">
    <source>
        <dbReference type="EMBL" id="OAX80858.1"/>
    </source>
</evidence>
<keyword evidence="6 9" id="KW-0472">Membrane</keyword>
<evidence type="ECO:0000256" key="7">
    <source>
        <dbReference type="ARBA" id="ARBA00023180"/>
    </source>
</evidence>
<feature type="transmembrane region" description="Helical" evidence="9">
    <location>
        <begin position="365"/>
        <end position="384"/>
    </location>
</feature>
<feature type="transmembrane region" description="Helical" evidence="9">
    <location>
        <begin position="72"/>
        <end position="92"/>
    </location>
</feature>
<dbReference type="GO" id="GO:0022857">
    <property type="term" value="F:transmembrane transporter activity"/>
    <property type="evidence" value="ECO:0007669"/>
    <property type="project" value="InterPro"/>
</dbReference>
<proteinExistence type="inferred from homology"/>
<feature type="transmembrane region" description="Helical" evidence="9">
    <location>
        <begin position="231"/>
        <end position="253"/>
    </location>
</feature>
<reference evidence="11 12" key="1">
    <citation type="submission" date="2015-07" db="EMBL/GenBank/DDBJ databases">
        <title>Emmonsia species relationships and genome sequence.</title>
        <authorList>
            <person name="Cuomo C.A."/>
            <person name="Schwartz I.S."/>
            <person name="Kenyon C."/>
            <person name="de Hoog G.S."/>
            <person name="Govender N.P."/>
            <person name="Botha A."/>
            <person name="Moreno L."/>
            <person name="de Vries M."/>
            <person name="Munoz J.F."/>
            <person name="Stielow J.B."/>
        </authorList>
    </citation>
    <scope>NUCLEOTIDE SEQUENCE [LARGE SCALE GENOMIC DNA]</scope>
    <source>
        <strain evidence="11 12">CBS 136260</strain>
    </source>
</reference>
<evidence type="ECO:0000256" key="9">
    <source>
        <dbReference type="SAM" id="Phobius"/>
    </source>
</evidence>